<dbReference type="Proteomes" id="UP000270094">
    <property type="component" value="Unassembled WGS sequence"/>
</dbReference>
<feature type="domain" description="Fibronectin type-III" evidence="1">
    <location>
        <begin position="2"/>
        <end position="101"/>
    </location>
</feature>
<accession>A0A3P7JAW3</accession>
<dbReference type="InterPro" id="IPR013783">
    <property type="entry name" value="Ig-like_fold"/>
</dbReference>
<dbReference type="InterPro" id="IPR056968">
    <property type="entry name" value="Fn3_Dep-1_2nd"/>
</dbReference>
<dbReference type="EMBL" id="UYYB01100254">
    <property type="protein sequence ID" value="VDM77823.1"/>
    <property type="molecule type" value="Genomic_DNA"/>
</dbReference>
<evidence type="ECO:0000313" key="3">
    <source>
        <dbReference type="Proteomes" id="UP000270094"/>
    </source>
</evidence>
<sequence>MDPRTPQFNTKDIEISMNNITLKAEKPEKNVQDSFLVEYRQIDPEKRYPVLEVIDIPEQKDLEVYLGNLNPGRDYHVQVTATRLGSKSRPWSMTLATSNGDKIGIEESAMVNDSGYK</sequence>
<evidence type="ECO:0000313" key="2">
    <source>
        <dbReference type="EMBL" id="VDM77823.1"/>
    </source>
</evidence>
<dbReference type="InterPro" id="IPR036116">
    <property type="entry name" value="FN3_sf"/>
</dbReference>
<proteinExistence type="predicted"/>
<evidence type="ECO:0000259" key="1">
    <source>
        <dbReference type="PROSITE" id="PS50853"/>
    </source>
</evidence>
<dbReference type="CDD" id="cd00063">
    <property type="entry name" value="FN3"/>
    <property type="match status" value="1"/>
</dbReference>
<reference evidence="2 3" key="1">
    <citation type="submission" date="2018-11" db="EMBL/GenBank/DDBJ databases">
        <authorList>
            <consortium name="Pathogen Informatics"/>
        </authorList>
    </citation>
    <scope>NUCLEOTIDE SEQUENCE [LARGE SCALE GENOMIC DNA]</scope>
</reference>
<dbReference type="Gene3D" id="2.60.40.10">
    <property type="entry name" value="Immunoglobulins"/>
    <property type="match status" value="1"/>
</dbReference>
<dbReference type="Pfam" id="PF24943">
    <property type="entry name" value="Fn3_Dep-1_2nd"/>
    <property type="match status" value="1"/>
</dbReference>
<dbReference type="OrthoDB" id="8609993at2759"/>
<dbReference type="PROSITE" id="PS50853">
    <property type="entry name" value="FN3"/>
    <property type="match status" value="1"/>
</dbReference>
<name>A0A3P7JAW3_STRVU</name>
<organism evidence="2 3">
    <name type="scientific">Strongylus vulgaris</name>
    <name type="common">Blood worm</name>
    <dbReference type="NCBI Taxonomy" id="40348"/>
    <lineage>
        <taxon>Eukaryota</taxon>
        <taxon>Metazoa</taxon>
        <taxon>Ecdysozoa</taxon>
        <taxon>Nematoda</taxon>
        <taxon>Chromadorea</taxon>
        <taxon>Rhabditida</taxon>
        <taxon>Rhabditina</taxon>
        <taxon>Rhabditomorpha</taxon>
        <taxon>Strongyloidea</taxon>
        <taxon>Strongylidae</taxon>
        <taxon>Strongylus</taxon>
    </lineage>
</organism>
<gene>
    <name evidence="2" type="ORF">SVUK_LOCUS12821</name>
</gene>
<dbReference type="SUPFAM" id="SSF49265">
    <property type="entry name" value="Fibronectin type III"/>
    <property type="match status" value="1"/>
</dbReference>
<dbReference type="InterPro" id="IPR003961">
    <property type="entry name" value="FN3_dom"/>
</dbReference>
<protein>
    <recommendedName>
        <fullName evidence="1">Fibronectin type-III domain-containing protein</fullName>
    </recommendedName>
</protein>
<keyword evidence="3" id="KW-1185">Reference proteome</keyword>
<dbReference type="AlphaFoldDB" id="A0A3P7JAW3"/>